<evidence type="ECO:0000256" key="12">
    <source>
        <dbReference type="ARBA" id="ARBA00023136"/>
    </source>
</evidence>
<comment type="subcellular location">
    <subcellularLocation>
        <location evidence="1">Cell membrane</location>
        <topology evidence="1">Multi-pass membrane protein</topology>
    </subcellularLocation>
</comment>
<dbReference type="OrthoDB" id="1493837at2"/>
<feature type="binding site" evidence="17">
    <location>
        <begin position="93"/>
        <end position="94"/>
    </location>
    <ligand>
        <name>ATP</name>
        <dbReference type="ChEBI" id="CHEBI:30616"/>
    </ligand>
</feature>
<gene>
    <name evidence="20" type="ORF">FKR84_08045</name>
</gene>
<evidence type="ECO:0000256" key="6">
    <source>
        <dbReference type="ARBA" id="ARBA00022692"/>
    </source>
</evidence>
<dbReference type="Pfam" id="PF01219">
    <property type="entry name" value="DAGK_prokar"/>
    <property type="match status" value="1"/>
</dbReference>
<evidence type="ECO:0000256" key="10">
    <source>
        <dbReference type="ARBA" id="ARBA00022989"/>
    </source>
</evidence>
<keyword evidence="18" id="KW-0460">Magnesium</keyword>
<dbReference type="PANTHER" id="PTHR34299:SF1">
    <property type="entry name" value="DIACYLGLYCEROL KINASE"/>
    <property type="match status" value="1"/>
</dbReference>
<dbReference type="GO" id="GO:0005524">
    <property type="term" value="F:ATP binding"/>
    <property type="evidence" value="ECO:0007669"/>
    <property type="project" value="UniProtKB-KW"/>
</dbReference>
<evidence type="ECO:0000256" key="13">
    <source>
        <dbReference type="ARBA" id="ARBA00023209"/>
    </source>
</evidence>
<dbReference type="GO" id="GO:0016301">
    <property type="term" value="F:kinase activity"/>
    <property type="evidence" value="ECO:0007669"/>
    <property type="project" value="UniProtKB-KW"/>
</dbReference>
<keyword evidence="14" id="KW-1208">Phospholipid metabolism</keyword>
<keyword evidence="7 17" id="KW-0547">Nucleotide-binding</keyword>
<evidence type="ECO:0000256" key="18">
    <source>
        <dbReference type="PIRSR" id="PIRSR600829-4"/>
    </source>
</evidence>
<dbReference type="RefSeq" id="WP_141421777.1">
    <property type="nucleotide sequence ID" value="NZ_VIAR01000006.1"/>
</dbReference>
<organism evidence="20 21">
    <name type="scientific">Haloflavibacter putidus</name>
    <dbReference type="NCBI Taxonomy" id="2576776"/>
    <lineage>
        <taxon>Bacteria</taxon>
        <taxon>Pseudomonadati</taxon>
        <taxon>Bacteroidota</taxon>
        <taxon>Flavobacteriia</taxon>
        <taxon>Flavobacteriales</taxon>
        <taxon>Flavobacteriaceae</taxon>
        <taxon>Haloflavibacter</taxon>
    </lineage>
</organism>
<dbReference type="AlphaFoldDB" id="A0A507ZNQ2"/>
<feature type="binding site" evidence="17">
    <location>
        <position position="27"/>
    </location>
    <ligand>
        <name>ATP</name>
        <dbReference type="ChEBI" id="CHEBI:30616"/>
    </ligand>
</feature>
<keyword evidence="21" id="KW-1185">Reference proteome</keyword>
<evidence type="ECO:0000256" key="14">
    <source>
        <dbReference type="ARBA" id="ARBA00023264"/>
    </source>
</evidence>
<evidence type="ECO:0000256" key="8">
    <source>
        <dbReference type="ARBA" id="ARBA00022777"/>
    </source>
</evidence>
<dbReference type="GO" id="GO:0005886">
    <property type="term" value="C:plasma membrane"/>
    <property type="evidence" value="ECO:0007669"/>
    <property type="project" value="UniProtKB-SubCell"/>
</dbReference>
<sequence length="123" mass="13563">MKNSFLGKRIKSVKYATYGAYLLLKKEPSIQVQASIGVLVTLAGFYFEITREEWMAQTLAIAMVLGLEGANTAIEAIADFIHPDFHFKIGRIKDLAAGAVFLAAILAVIIGIIIYLPYIQHSF</sequence>
<dbReference type="Proteomes" id="UP000317169">
    <property type="component" value="Unassembled WGS sequence"/>
</dbReference>
<feature type="transmembrane region" description="Helical" evidence="19">
    <location>
        <begin position="95"/>
        <end position="118"/>
    </location>
</feature>
<reference evidence="20 21" key="1">
    <citation type="submission" date="2019-06" db="EMBL/GenBank/DDBJ databases">
        <title>Flavibacter putida gen. nov., sp. nov., a novel marine bacterium of the family Flavobacteriaceae isolated from coastal seawater.</title>
        <authorList>
            <person name="Feng X."/>
        </authorList>
    </citation>
    <scope>NUCLEOTIDE SEQUENCE [LARGE SCALE GENOMIC DNA]</scope>
    <source>
        <strain evidence="20 21">PLHSN227</strain>
    </source>
</reference>
<feature type="binding site" evidence="17">
    <location>
        <position position="75"/>
    </location>
    <ligand>
        <name>ATP</name>
        <dbReference type="ChEBI" id="CHEBI:30616"/>
    </ligand>
</feature>
<evidence type="ECO:0000256" key="7">
    <source>
        <dbReference type="ARBA" id="ARBA00022741"/>
    </source>
</evidence>
<evidence type="ECO:0000256" key="19">
    <source>
        <dbReference type="SAM" id="Phobius"/>
    </source>
</evidence>
<evidence type="ECO:0000256" key="2">
    <source>
        <dbReference type="ARBA" id="ARBA00005967"/>
    </source>
</evidence>
<feature type="binding site" evidence="17">
    <location>
        <position position="15"/>
    </location>
    <ligand>
        <name>ATP</name>
        <dbReference type="ChEBI" id="CHEBI:30616"/>
    </ligand>
</feature>
<keyword evidence="13" id="KW-0594">Phospholipid biosynthesis</keyword>
<evidence type="ECO:0000256" key="17">
    <source>
        <dbReference type="PIRSR" id="PIRSR600829-3"/>
    </source>
</evidence>
<feature type="binding site" evidence="18">
    <location>
        <position position="27"/>
    </location>
    <ligand>
        <name>a divalent metal cation</name>
        <dbReference type="ChEBI" id="CHEBI:60240"/>
    </ligand>
</feature>
<dbReference type="CDD" id="cd14265">
    <property type="entry name" value="UDPK_IM_like"/>
    <property type="match status" value="1"/>
</dbReference>
<name>A0A507ZNQ2_9FLAO</name>
<dbReference type="InterPro" id="IPR033717">
    <property type="entry name" value="UDPK"/>
</dbReference>
<feature type="binding site" evidence="16">
    <location>
        <position position="68"/>
    </location>
    <ligand>
        <name>substrate</name>
    </ligand>
</feature>
<comment type="caution">
    <text evidence="20">The sequence shown here is derived from an EMBL/GenBank/DDBJ whole genome shotgun (WGS) entry which is preliminary data.</text>
</comment>
<evidence type="ECO:0000256" key="1">
    <source>
        <dbReference type="ARBA" id="ARBA00004651"/>
    </source>
</evidence>
<dbReference type="GO" id="GO:0046872">
    <property type="term" value="F:metal ion binding"/>
    <property type="evidence" value="ECO:0007669"/>
    <property type="project" value="UniProtKB-KW"/>
</dbReference>
<keyword evidence="18" id="KW-0479">Metal-binding</keyword>
<keyword evidence="12 19" id="KW-0472">Membrane</keyword>
<evidence type="ECO:0000256" key="9">
    <source>
        <dbReference type="ARBA" id="ARBA00022840"/>
    </source>
</evidence>
<keyword evidence="5" id="KW-0808">Transferase</keyword>
<evidence type="ECO:0000256" key="3">
    <source>
        <dbReference type="ARBA" id="ARBA00022475"/>
    </source>
</evidence>
<keyword evidence="4" id="KW-0444">Lipid biosynthesis</keyword>
<evidence type="ECO:0000256" key="11">
    <source>
        <dbReference type="ARBA" id="ARBA00023098"/>
    </source>
</evidence>
<keyword evidence="8 20" id="KW-0418">Kinase</keyword>
<feature type="binding site" evidence="18">
    <location>
        <position position="75"/>
    </location>
    <ligand>
        <name>a divalent metal cation</name>
        <dbReference type="ChEBI" id="CHEBI:60240"/>
    </ligand>
</feature>
<keyword evidence="3" id="KW-1003">Cell membrane</keyword>
<feature type="active site" description="Proton acceptor" evidence="15">
    <location>
        <position position="68"/>
    </location>
</feature>
<protein>
    <submittedName>
        <fullName evidence="20">Diacylglycerol kinase family protein</fullName>
    </submittedName>
</protein>
<keyword evidence="11" id="KW-0443">Lipid metabolism</keyword>
<dbReference type="PANTHER" id="PTHR34299">
    <property type="entry name" value="DIACYLGLYCEROL KINASE"/>
    <property type="match status" value="1"/>
</dbReference>
<dbReference type="Gene3D" id="1.10.287.3610">
    <property type="match status" value="1"/>
</dbReference>
<keyword evidence="10 19" id="KW-1133">Transmembrane helix</keyword>
<evidence type="ECO:0000313" key="20">
    <source>
        <dbReference type="EMBL" id="TQD38919.1"/>
    </source>
</evidence>
<comment type="cofactor">
    <cofactor evidence="18">
        <name>Mg(2+)</name>
        <dbReference type="ChEBI" id="CHEBI:18420"/>
    </cofactor>
    <text evidence="18">Mn(2+), Zn(2+), Cd(2+) and Co(2+) support activity to lesser extents.</text>
</comment>
<keyword evidence="9 17" id="KW-0067">ATP-binding</keyword>
<evidence type="ECO:0000256" key="5">
    <source>
        <dbReference type="ARBA" id="ARBA00022679"/>
    </source>
</evidence>
<evidence type="ECO:0000313" key="21">
    <source>
        <dbReference type="Proteomes" id="UP000317169"/>
    </source>
</evidence>
<dbReference type="InterPro" id="IPR000829">
    <property type="entry name" value="DAGK"/>
</dbReference>
<evidence type="ECO:0000256" key="4">
    <source>
        <dbReference type="ARBA" id="ARBA00022516"/>
    </source>
</evidence>
<evidence type="ECO:0000256" key="16">
    <source>
        <dbReference type="PIRSR" id="PIRSR600829-2"/>
    </source>
</evidence>
<dbReference type="EMBL" id="VIAR01000006">
    <property type="protein sequence ID" value="TQD38919.1"/>
    <property type="molecule type" value="Genomic_DNA"/>
</dbReference>
<accession>A0A507ZNQ2</accession>
<proteinExistence type="inferred from homology"/>
<dbReference type="InterPro" id="IPR036945">
    <property type="entry name" value="DAGK_sf"/>
</dbReference>
<evidence type="ECO:0000256" key="15">
    <source>
        <dbReference type="PIRSR" id="PIRSR600829-1"/>
    </source>
</evidence>
<dbReference type="GO" id="GO:0008654">
    <property type="term" value="P:phospholipid biosynthetic process"/>
    <property type="evidence" value="ECO:0007669"/>
    <property type="project" value="UniProtKB-KW"/>
</dbReference>
<comment type="similarity">
    <text evidence="2">Belongs to the bacterial diacylglycerol kinase family.</text>
</comment>
<keyword evidence="6 19" id="KW-0812">Transmembrane</keyword>